<dbReference type="RefSeq" id="WP_248943334.1">
    <property type="nucleotide sequence ID" value="NZ_JAKIKS010000246.1"/>
</dbReference>
<dbReference type="EMBL" id="JAKIKS010000246">
    <property type="protein sequence ID" value="MCL1127908.1"/>
    <property type="molecule type" value="Genomic_DNA"/>
</dbReference>
<keyword evidence="2" id="KW-1185">Reference proteome</keyword>
<organism evidence="1 2">
    <name type="scientific">Shewanella surugensis</name>
    <dbReference type="NCBI Taxonomy" id="212020"/>
    <lineage>
        <taxon>Bacteria</taxon>
        <taxon>Pseudomonadati</taxon>
        <taxon>Pseudomonadota</taxon>
        <taxon>Gammaproteobacteria</taxon>
        <taxon>Alteromonadales</taxon>
        <taxon>Shewanellaceae</taxon>
        <taxon>Shewanella</taxon>
    </lineage>
</organism>
<accession>A0ABT0LJN9</accession>
<evidence type="ECO:0008006" key="3">
    <source>
        <dbReference type="Google" id="ProtNLM"/>
    </source>
</evidence>
<evidence type="ECO:0000313" key="2">
    <source>
        <dbReference type="Proteomes" id="UP001203423"/>
    </source>
</evidence>
<proteinExistence type="predicted"/>
<gene>
    <name evidence="1" type="ORF">L2764_26500</name>
</gene>
<dbReference type="Proteomes" id="UP001203423">
    <property type="component" value="Unassembled WGS sequence"/>
</dbReference>
<name>A0ABT0LJN9_9GAMM</name>
<comment type="caution">
    <text evidence="1">The sequence shown here is derived from an EMBL/GenBank/DDBJ whole genome shotgun (WGS) entry which is preliminary data.</text>
</comment>
<evidence type="ECO:0000313" key="1">
    <source>
        <dbReference type="EMBL" id="MCL1127908.1"/>
    </source>
</evidence>
<protein>
    <recommendedName>
        <fullName evidence="3">Transposase</fullName>
    </recommendedName>
</protein>
<reference evidence="1 2" key="1">
    <citation type="submission" date="2022-01" db="EMBL/GenBank/DDBJ databases">
        <title>Whole genome-based taxonomy of the Shewanellaceae.</title>
        <authorList>
            <person name="Martin-Rodriguez A.J."/>
        </authorList>
    </citation>
    <scope>NUCLEOTIDE SEQUENCE [LARGE SCALE GENOMIC DNA]</scope>
    <source>
        <strain evidence="1 2">DSM 17177</strain>
    </source>
</reference>
<sequence>MKKATLDLYTDSLLSTFGAVTATGLSDMVEGELSHDKITRLLSDQDYTSKD</sequence>